<dbReference type="AlphaFoldDB" id="A0A1V3IJY8"/>
<evidence type="ECO:0000313" key="3">
    <source>
        <dbReference type="Proteomes" id="UP000189426"/>
    </source>
</evidence>
<comment type="caution">
    <text evidence="2">The sequence shown here is derived from an EMBL/GenBank/DDBJ whole genome shotgun (WGS) entry which is preliminary data.</text>
</comment>
<evidence type="ECO:0000313" key="2">
    <source>
        <dbReference type="EMBL" id="OOF41717.1"/>
    </source>
</evidence>
<protein>
    <recommendedName>
        <fullName evidence="4">SIMPL domain-containing protein</fullName>
    </recommendedName>
</protein>
<organism evidence="2 3">
    <name type="scientific">Rodentibacter mrazii</name>
    <dbReference type="NCBI Taxonomy" id="1908257"/>
    <lineage>
        <taxon>Bacteria</taxon>
        <taxon>Pseudomonadati</taxon>
        <taxon>Pseudomonadota</taxon>
        <taxon>Gammaproteobacteria</taxon>
        <taxon>Pasteurellales</taxon>
        <taxon>Pasteurellaceae</taxon>
        <taxon>Rodentibacter</taxon>
    </lineage>
</organism>
<dbReference type="Gene3D" id="3.30.70.2970">
    <property type="entry name" value="Protein of unknown function (DUF541), domain 2"/>
    <property type="match status" value="1"/>
</dbReference>
<dbReference type="Gene3D" id="3.30.110.170">
    <property type="entry name" value="Protein of unknown function (DUF541), domain 1"/>
    <property type="match status" value="1"/>
</dbReference>
<reference evidence="2 3" key="1">
    <citation type="submission" date="2016-10" db="EMBL/GenBank/DDBJ databases">
        <title>Rodentibacter gen. nov. and new species.</title>
        <authorList>
            <person name="Christensen H."/>
        </authorList>
    </citation>
    <scope>NUCLEOTIDE SEQUENCE [LARGE SCALE GENOMIC DNA]</scope>
    <source>
        <strain evidence="2 3">Ppn418</strain>
    </source>
</reference>
<dbReference type="RefSeq" id="WP_077492970.1">
    <property type="nucleotide sequence ID" value="NZ_MLHG01000004.1"/>
</dbReference>
<gene>
    <name evidence="2" type="ORF">BKK47_00355</name>
</gene>
<dbReference type="Pfam" id="PF04402">
    <property type="entry name" value="SIMPL"/>
    <property type="match status" value="1"/>
</dbReference>
<feature type="signal peptide" evidence="1">
    <location>
        <begin position="1"/>
        <end position="21"/>
    </location>
</feature>
<dbReference type="STRING" id="1908257.BKK47_00355"/>
<dbReference type="EMBL" id="MLHG01000004">
    <property type="protein sequence ID" value="OOF41717.1"/>
    <property type="molecule type" value="Genomic_DNA"/>
</dbReference>
<evidence type="ECO:0000256" key="1">
    <source>
        <dbReference type="SAM" id="SignalP"/>
    </source>
</evidence>
<sequence>MKLKSLGLILLALPFSTSVLAENAVTRQTNIVSFNTEAEKSIERDLLNVRLFYQVDGKDLADLNKTISERLNKAVGIVQKQSAVEIKGNSRNTSVRYNNEGYNNEGKKTGWIARADLVLESKDFQALSEVLNSLDGILAIEDVNATISPEKLISVESELTQAVIEKFKNKATLIQHSLQMNNYRILNLDISSVNESAPIRPYASPREAKVAMFSSDAAAPNAFLENGKEAVRVQATAQIELLKD</sequence>
<evidence type="ECO:0008006" key="4">
    <source>
        <dbReference type="Google" id="ProtNLM"/>
    </source>
</evidence>
<keyword evidence="1" id="KW-0732">Signal</keyword>
<dbReference type="Proteomes" id="UP000189426">
    <property type="component" value="Unassembled WGS sequence"/>
</dbReference>
<proteinExistence type="predicted"/>
<dbReference type="GO" id="GO:0006974">
    <property type="term" value="P:DNA damage response"/>
    <property type="evidence" value="ECO:0007669"/>
    <property type="project" value="TreeGrafter"/>
</dbReference>
<dbReference type="PANTHER" id="PTHR34387">
    <property type="entry name" value="SLR1258 PROTEIN"/>
    <property type="match status" value="1"/>
</dbReference>
<feature type="chain" id="PRO_5012324446" description="SIMPL domain-containing protein" evidence="1">
    <location>
        <begin position="22"/>
        <end position="244"/>
    </location>
</feature>
<dbReference type="PANTHER" id="PTHR34387:SF1">
    <property type="entry name" value="PERIPLASMIC IMMUNOGENIC PROTEIN"/>
    <property type="match status" value="1"/>
</dbReference>
<keyword evidence="3" id="KW-1185">Reference proteome</keyword>
<dbReference type="InterPro" id="IPR007497">
    <property type="entry name" value="SIMPL/DUF541"/>
</dbReference>
<dbReference type="InterPro" id="IPR052022">
    <property type="entry name" value="26kDa_periplasmic_antigen"/>
</dbReference>
<accession>A0A1V3IJY8</accession>
<name>A0A1V3IJY8_9PAST</name>